<reference evidence="4" key="2">
    <citation type="submission" date="2012-06" db="EMBL/GenBank/DDBJ databases">
        <title>Annotation of the Genome Sequence of Fusarium oxysporum NRRL32931.</title>
        <authorList>
            <consortium name="The Broad Institute Genomics Platform"/>
            <person name="Ma L.-J."/>
            <person name="Corby-Kistler H."/>
            <person name="Broz K."/>
            <person name="Gale L.R."/>
            <person name="Jonkers W."/>
            <person name="O'Donnell K."/>
            <person name="Ploetz R."/>
            <person name="Steinberg C."/>
            <person name="Schwartz D.C."/>
            <person name="VanEtten H."/>
            <person name="Zhou S."/>
            <person name="Young S.K."/>
            <person name="Zeng Q."/>
            <person name="Gargeya S."/>
            <person name="Fitzgerald M."/>
            <person name="Abouelleil A."/>
            <person name="Alvarado L."/>
            <person name="Chapman S.B."/>
            <person name="Gainer-Dewar J."/>
            <person name="Goldberg J."/>
            <person name="Griggs A."/>
            <person name="Gujja S."/>
            <person name="Hansen M."/>
            <person name="Howarth C."/>
            <person name="Imamovic A."/>
            <person name="Ireland A."/>
            <person name="Larimer J."/>
            <person name="McCowan C."/>
            <person name="Murphy C."/>
            <person name="Pearson M."/>
            <person name="Poon T.W."/>
            <person name="Priest M."/>
            <person name="Roberts A."/>
            <person name="Saif S."/>
            <person name="Shea T."/>
            <person name="Sykes S."/>
            <person name="Wortman J."/>
            <person name="Nusbaum C."/>
            <person name="Birren B."/>
        </authorList>
    </citation>
    <scope>NUCLEOTIDE SEQUENCE</scope>
    <source>
        <strain evidence="4">NRRL 32931</strain>
    </source>
</reference>
<evidence type="ECO:0000256" key="1">
    <source>
        <dbReference type="SAM" id="Coils"/>
    </source>
</evidence>
<dbReference type="EMBL" id="JH717839">
    <property type="protein sequence ID" value="EWZ02903.1"/>
    <property type="molecule type" value="Genomic_DNA"/>
</dbReference>
<protein>
    <recommendedName>
        <fullName evidence="3">Azaphilone pigments biosynthesis cluster protein L N-terminal domain-containing protein</fullName>
    </recommendedName>
</protein>
<proteinExistence type="predicted"/>
<feature type="domain" description="Azaphilone pigments biosynthesis cluster protein L N-terminal" evidence="3">
    <location>
        <begin position="1"/>
        <end position="153"/>
    </location>
</feature>
<dbReference type="OrthoDB" id="270167at2759"/>
<dbReference type="AlphaFoldDB" id="W9JDJ3"/>
<keyword evidence="1" id="KW-0175">Coiled coil</keyword>
<evidence type="ECO:0000259" key="3">
    <source>
        <dbReference type="Pfam" id="PF17111"/>
    </source>
</evidence>
<dbReference type="HOGENOM" id="CLU_027350_0_0_1"/>
<feature type="region of interest" description="Disordered" evidence="2">
    <location>
        <begin position="645"/>
        <end position="669"/>
    </location>
</feature>
<dbReference type="InterPro" id="IPR031348">
    <property type="entry name" value="PigL_N"/>
</dbReference>
<dbReference type="Pfam" id="PF17111">
    <property type="entry name" value="PigL_N"/>
    <property type="match status" value="1"/>
</dbReference>
<feature type="coiled-coil region" evidence="1">
    <location>
        <begin position="24"/>
        <end position="51"/>
    </location>
</feature>
<evidence type="ECO:0000313" key="5">
    <source>
        <dbReference type="Proteomes" id="UP000030753"/>
    </source>
</evidence>
<accession>W9JDJ3</accession>
<gene>
    <name evidence="4" type="ORF">FOYG_02115</name>
</gene>
<dbReference type="Proteomes" id="UP000030753">
    <property type="component" value="Unassembled WGS sequence"/>
</dbReference>
<reference evidence="4 5" key="1">
    <citation type="submission" date="2011-06" db="EMBL/GenBank/DDBJ databases">
        <title>The Genome Sequence of Fusarium oxysporum FOSC 3-a.</title>
        <authorList>
            <consortium name="The Broad Institute Genome Sequencing Platform"/>
            <person name="Ma L.-J."/>
            <person name="Gale L.R."/>
            <person name="Schwartz D.C."/>
            <person name="Zhou S."/>
            <person name="Corby-Kistler H."/>
            <person name="Young S.K."/>
            <person name="Zeng Q."/>
            <person name="Gargeya S."/>
            <person name="Fitzgerald M."/>
            <person name="Haas B."/>
            <person name="Abouelleil A."/>
            <person name="Alvarado L."/>
            <person name="Arachchi H.M."/>
            <person name="Berlin A."/>
            <person name="Brown A."/>
            <person name="Chapman S.B."/>
            <person name="Chen Z."/>
            <person name="Dunbar C."/>
            <person name="Freedman E."/>
            <person name="Gearin G."/>
            <person name="Gellesch M."/>
            <person name="Goldberg J."/>
            <person name="Griggs A."/>
            <person name="Gujja S."/>
            <person name="Heiman D."/>
            <person name="Howarth C."/>
            <person name="Larson L."/>
            <person name="Lui A."/>
            <person name="MacDonald P.J.P."/>
            <person name="Mehta T."/>
            <person name="Montmayeur A."/>
            <person name="Murphy C."/>
            <person name="Neiman D."/>
            <person name="Pearson M."/>
            <person name="Priest M."/>
            <person name="Roberts A."/>
            <person name="Saif S."/>
            <person name="Shea T."/>
            <person name="Shenoy N."/>
            <person name="Sisk P."/>
            <person name="Stolte C."/>
            <person name="Sykes S."/>
            <person name="Wortman J."/>
            <person name="Nusbaum C."/>
            <person name="Birren B."/>
        </authorList>
    </citation>
    <scope>NUCLEOTIDE SEQUENCE [LARGE SCALE GENOMIC DNA]</scope>
    <source>
        <strain evidence="5">FOSC 3-a</strain>
        <strain evidence="4">NRRL 32931</strain>
    </source>
</reference>
<dbReference type="EMBL" id="JH717839">
    <property type="protein sequence ID" value="EWZ02902.1"/>
    <property type="molecule type" value="Genomic_DNA"/>
</dbReference>
<evidence type="ECO:0000313" key="4">
    <source>
        <dbReference type="EMBL" id="EWZ02902.1"/>
    </source>
</evidence>
<name>W9JDJ3_FUSOX</name>
<evidence type="ECO:0000256" key="2">
    <source>
        <dbReference type="SAM" id="MobiDB-lite"/>
    </source>
</evidence>
<organism evidence="4 5">
    <name type="scientific">Fusarium oxysporum NRRL 32931</name>
    <dbReference type="NCBI Taxonomy" id="660029"/>
    <lineage>
        <taxon>Eukaryota</taxon>
        <taxon>Fungi</taxon>
        <taxon>Dikarya</taxon>
        <taxon>Ascomycota</taxon>
        <taxon>Pezizomycotina</taxon>
        <taxon>Sordariomycetes</taxon>
        <taxon>Hypocreomycetidae</taxon>
        <taxon>Hypocreales</taxon>
        <taxon>Nectriaceae</taxon>
        <taxon>Fusarium</taxon>
        <taxon>Fusarium oxysporum species complex</taxon>
    </lineage>
</organism>
<sequence length="669" mass="77806">MDPASFAFGVVSLAMQLVQTTRAIKDLISSYKSAAKELENLSNKLDDIETVCYSLEAVLSDVDNPAQKPWETTLLNKLHRIIRQCYDKVLEIHTLINKISSRQQKGRNPLRTTGLLFLQYRDDIRVCTDGLDRSLSSLQLQMTANILAVNMRQYHVPHRPHPAITSSPTMEQLSAQARINSYDKSHLVGPESEVVTETWKRGWDAVAFVQKTMKRTTMTDLLDSRSSTIQEDSILTLSSPLLNLYVKFSMRCGPLAPFCVALQMPRVIHLVGSLGAGIDKAFEDDDLQTVRRLFNEGVLTPATIITRTEYDPDNETTLLGLAVAQRAKRVFNFLVSRSPDLYQRNHISIGVYMYRCIEIDEDMGPILHYINMRKELITPPELENDLRAIDDVHHFRSCIAACKQYFPSSWEPFNNMIWEYIVSKFSDYDDGLLEGWELVIADTIAEGLDIHRPLRPENDMNTLNHILRYRSTDDAAMEKMHRWIDMLEAAGVNTDQYLQIETERCFAVWEEAYPLFEETPSKYRRVLYIEHSRGRRFPCWAKVIEKSCCCRELFQEFPHLVHQDTLSHLIGPRDTMLQYQSWKDETFNYPYVVEESWPIWPPLQQNSTYREYMQKYEESRTLADKWIDDACRLMESRFERKQMRKQRKAGYKGELREQKSMPGAWVEEN</sequence>